<feature type="compositionally biased region" description="Polar residues" evidence="1">
    <location>
        <begin position="856"/>
        <end position="875"/>
    </location>
</feature>
<dbReference type="Proteomes" id="UP001285441">
    <property type="component" value="Unassembled WGS sequence"/>
</dbReference>
<reference evidence="2" key="1">
    <citation type="journal article" date="2023" name="Mol. Phylogenet. Evol.">
        <title>Genome-scale phylogeny and comparative genomics of the fungal order Sordariales.</title>
        <authorList>
            <person name="Hensen N."/>
            <person name="Bonometti L."/>
            <person name="Westerberg I."/>
            <person name="Brannstrom I.O."/>
            <person name="Guillou S."/>
            <person name="Cros-Aarteil S."/>
            <person name="Calhoun S."/>
            <person name="Haridas S."/>
            <person name="Kuo A."/>
            <person name="Mondo S."/>
            <person name="Pangilinan J."/>
            <person name="Riley R."/>
            <person name="LaButti K."/>
            <person name="Andreopoulos B."/>
            <person name="Lipzen A."/>
            <person name="Chen C."/>
            <person name="Yan M."/>
            <person name="Daum C."/>
            <person name="Ng V."/>
            <person name="Clum A."/>
            <person name="Steindorff A."/>
            <person name="Ohm R.A."/>
            <person name="Martin F."/>
            <person name="Silar P."/>
            <person name="Natvig D.O."/>
            <person name="Lalanne C."/>
            <person name="Gautier V."/>
            <person name="Ament-Velasquez S.L."/>
            <person name="Kruys A."/>
            <person name="Hutchinson M.I."/>
            <person name="Powell A.J."/>
            <person name="Barry K."/>
            <person name="Miller A.N."/>
            <person name="Grigoriev I.V."/>
            <person name="Debuchy R."/>
            <person name="Gladieux P."/>
            <person name="Hiltunen Thoren M."/>
            <person name="Johannesson H."/>
        </authorList>
    </citation>
    <scope>NUCLEOTIDE SEQUENCE</scope>
    <source>
        <strain evidence="2">CBS 232.78</strain>
    </source>
</reference>
<feature type="region of interest" description="Disordered" evidence="1">
    <location>
        <begin position="541"/>
        <end position="824"/>
    </location>
</feature>
<name>A0AAE0K105_9PEZI</name>
<dbReference type="EMBL" id="JAULSW010000011">
    <property type="protein sequence ID" value="KAK3367969.1"/>
    <property type="molecule type" value="Genomic_DNA"/>
</dbReference>
<feature type="region of interest" description="Disordered" evidence="1">
    <location>
        <begin position="237"/>
        <end position="314"/>
    </location>
</feature>
<comment type="caution">
    <text evidence="2">The sequence shown here is derived from an EMBL/GenBank/DDBJ whole genome shotgun (WGS) entry which is preliminary data.</text>
</comment>
<feature type="compositionally biased region" description="Polar residues" evidence="1">
    <location>
        <begin position="247"/>
        <end position="258"/>
    </location>
</feature>
<evidence type="ECO:0000256" key="1">
    <source>
        <dbReference type="SAM" id="MobiDB-lite"/>
    </source>
</evidence>
<feature type="compositionally biased region" description="Polar residues" evidence="1">
    <location>
        <begin position="541"/>
        <end position="555"/>
    </location>
</feature>
<feature type="region of interest" description="Disordered" evidence="1">
    <location>
        <begin position="507"/>
        <end position="526"/>
    </location>
</feature>
<protein>
    <submittedName>
        <fullName evidence="2">Uncharacterized protein</fullName>
    </submittedName>
</protein>
<gene>
    <name evidence="2" type="ORF">B0H63DRAFT_405141</name>
</gene>
<feature type="compositionally biased region" description="Polar residues" evidence="1">
    <location>
        <begin position="736"/>
        <end position="748"/>
    </location>
</feature>
<accession>A0AAE0K105</accession>
<feature type="compositionally biased region" description="Basic and acidic residues" evidence="1">
    <location>
        <begin position="277"/>
        <end position="301"/>
    </location>
</feature>
<proteinExistence type="predicted"/>
<feature type="region of interest" description="Disordered" evidence="1">
    <location>
        <begin position="198"/>
        <end position="221"/>
    </location>
</feature>
<feature type="compositionally biased region" description="Pro residues" evidence="1">
    <location>
        <begin position="643"/>
        <end position="664"/>
    </location>
</feature>
<feature type="compositionally biased region" description="Low complexity" evidence="1">
    <location>
        <begin position="198"/>
        <end position="210"/>
    </location>
</feature>
<dbReference type="InterPro" id="IPR011990">
    <property type="entry name" value="TPR-like_helical_dom_sf"/>
</dbReference>
<feature type="non-terminal residue" evidence="2">
    <location>
        <position position="1358"/>
    </location>
</feature>
<organism evidence="2 3">
    <name type="scientific">Podospora didyma</name>
    <dbReference type="NCBI Taxonomy" id="330526"/>
    <lineage>
        <taxon>Eukaryota</taxon>
        <taxon>Fungi</taxon>
        <taxon>Dikarya</taxon>
        <taxon>Ascomycota</taxon>
        <taxon>Pezizomycotina</taxon>
        <taxon>Sordariomycetes</taxon>
        <taxon>Sordariomycetidae</taxon>
        <taxon>Sordariales</taxon>
        <taxon>Podosporaceae</taxon>
        <taxon>Podospora</taxon>
    </lineage>
</organism>
<feature type="compositionally biased region" description="Acidic residues" evidence="1">
    <location>
        <begin position="302"/>
        <end position="314"/>
    </location>
</feature>
<evidence type="ECO:0000313" key="3">
    <source>
        <dbReference type="Proteomes" id="UP001285441"/>
    </source>
</evidence>
<dbReference type="Gene3D" id="1.25.40.10">
    <property type="entry name" value="Tetratricopeptide repeat domain"/>
    <property type="match status" value="1"/>
</dbReference>
<feature type="region of interest" description="Disordered" evidence="1">
    <location>
        <begin position="856"/>
        <end position="888"/>
    </location>
</feature>
<feature type="compositionally biased region" description="Polar residues" evidence="1">
    <location>
        <begin position="603"/>
        <end position="642"/>
    </location>
</feature>
<evidence type="ECO:0000313" key="2">
    <source>
        <dbReference type="EMBL" id="KAK3367969.1"/>
    </source>
</evidence>
<feature type="compositionally biased region" description="Polar residues" evidence="1">
    <location>
        <begin position="769"/>
        <end position="792"/>
    </location>
</feature>
<keyword evidence="3" id="KW-1185">Reference proteome</keyword>
<feature type="compositionally biased region" description="Basic and acidic residues" evidence="1">
    <location>
        <begin position="686"/>
        <end position="698"/>
    </location>
</feature>
<reference evidence="2" key="2">
    <citation type="submission" date="2023-06" db="EMBL/GenBank/DDBJ databases">
        <authorList>
            <consortium name="Lawrence Berkeley National Laboratory"/>
            <person name="Haridas S."/>
            <person name="Hensen N."/>
            <person name="Bonometti L."/>
            <person name="Westerberg I."/>
            <person name="Brannstrom I.O."/>
            <person name="Guillou S."/>
            <person name="Cros-Aarteil S."/>
            <person name="Calhoun S."/>
            <person name="Kuo A."/>
            <person name="Mondo S."/>
            <person name="Pangilinan J."/>
            <person name="Riley R."/>
            <person name="LaButti K."/>
            <person name="Andreopoulos B."/>
            <person name="Lipzen A."/>
            <person name="Chen C."/>
            <person name="Yanf M."/>
            <person name="Daum C."/>
            <person name="Ng V."/>
            <person name="Clum A."/>
            <person name="Steindorff A."/>
            <person name="Ohm R."/>
            <person name="Martin F."/>
            <person name="Silar P."/>
            <person name="Natvig D."/>
            <person name="Lalanne C."/>
            <person name="Gautier V."/>
            <person name="Ament-velasquez S.L."/>
            <person name="Kruys A."/>
            <person name="Hutchinson M.I."/>
            <person name="Powell A.J."/>
            <person name="Barry K."/>
            <person name="Miller A.N."/>
            <person name="Grigoriev I.V."/>
            <person name="Debuchy R."/>
            <person name="Gladieux P."/>
            <person name="Thoren M.H."/>
            <person name="Johannesson H."/>
        </authorList>
    </citation>
    <scope>NUCLEOTIDE SEQUENCE</scope>
    <source>
        <strain evidence="2">CBS 232.78</strain>
    </source>
</reference>
<feature type="compositionally biased region" description="Basic and acidic residues" evidence="1">
    <location>
        <begin position="714"/>
        <end position="731"/>
    </location>
</feature>
<sequence>VWLCNLIKDVKNVDTKIYDLSSEVTRLTDLLTSVEHTVRECQGISLTLAHLDEHMWQQIDNALVDCKVTVEELDRITMRISGEYNTDTKSVAKLLKKPSMHFRFTVHGDEVSDLTKKIYKSNCSMQTALAVVNVSITFRTQVSQESLFNELRNLKALVETSLKVAKEQQVASTDPFADRQSRNLESLAKAAKKFHMDASTTASTRYSTTSWGHRSEGGGLTAAQRERIEQWNSDLQTVDETTEDSMSDNVMSLPTDSHTTITTITIPDADDLPSDGGKGKERDKRVNTEPEKAGKGEVDKEADQDDDDDDTTESDVELDFLKNFEELAYARFMAQDYGKAEQFLRMAVERSTGDVSGTASFKMLKLKLALSCCLQEKWDHAAGIIASMSKARSAANLPVFHLLQAISLAHLEGGRFDEAYMVCKTALQGKKKILGKTSSDYYECLTVFAAICDKKGDTLEGEAVRHSIPRDWFPRSRIAMLAPKQYILRHETLVDSVFSGGLDNNTLALPSQPGSPATPRSDNANNMDSTIWEWALPIQSAETPPGQESSASAVESSKPRTPVVDHLGLHQAGGETDHQHRRLRSAEEFPVVDPPTNNPFLRKTSNPFPHKSTNPFLNKSLSVSARPNPPTQTASLPTYPSQMPSPPDPDRAPPPPPPLPPPAHSQPLTLEPPETANPGPPLYTESRQRPPIIEHTESEPSGNRHPPMPQIRVQDAEHSERQEHSWEHPWDKPSLATYTTTRNLSMSPKSDIVRSLSHSSGTGRPRLPQQRNPDLYRSSSTSVHRPPSNQALIEQVQKAAAPKPPINPVQNDPSRQRFGGIWDNTKAHKTNDLFIEDMDSSKPGGEYVSTLEVATSSLPTPASSDARSPSPNNPQAKGHIRKVSASRESPLHIHLPRVRWIPQKDISNVGGARPFGNNAPPHFLPTGAAVAAATTGCAVEHYSVGIEGRLWGSDVFALSRGSGQISLCNVPDLIRRMKSSAGRVGGGGGLHGDLTDASLQSSTTMSPRLWRKDATTSSRERPHLLRELGLLHANSNSFQIAMAEQLRRIELEIASTILWPHTPTNTIPSQSAVTSLRINAVVCALPDVLLDPQMWPISSSSLADCPLIQHAKVIPHSFAIMQYFLHSGALSFQSSLPDNEPTSSDVIVLSCHDTLVECTSYVIQQVSSEYIEVSDSDSLYMAEVAGAALVQAKFAKLVTNPVKLMNNQFRHKMEQNQVDRIIKSCCDHFRRLVFPGFCNDGRDWEVNYEALQPDTTLTVLHGRLKFSNDDILACFEPSVMVLRKMISESVGRIRNLHDGLPSHVLMAGTYANSSYLTATIRDALEDCRFANERGVSLLQAPEGEDVCALGALYHAKSC</sequence>